<dbReference type="Proteomes" id="UP001269819">
    <property type="component" value="Unassembled WGS sequence"/>
</dbReference>
<dbReference type="EMBL" id="JAWIIJ010000004">
    <property type="protein sequence ID" value="MDV2078524.1"/>
    <property type="molecule type" value="Genomic_DNA"/>
</dbReference>
<dbReference type="InterPro" id="IPR007543">
    <property type="entry name" value="LptD_C"/>
</dbReference>
<evidence type="ECO:0000313" key="6">
    <source>
        <dbReference type="Proteomes" id="UP001269819"/>
    </source>
</evidence>
<proteinExistence type="inferred from homology"/>
<dbReference type="Pfam" id="PF19838">
    <property type="entry name" value="LptD_2"/>
    <property type="match status" value="1"/>
</dbReference>
<comment type="subunit">
    <text evidence="2">Component of the lipopolysaccharide transport and assembly complex. Interacts with LptE and LptA.</text>
</comment>
<sequence precursor="true">MRLWLTRCSLALAGHAALAQAGPTAAELDWRPREALPAAVRNRLPRFCEGGYLPPPASAAVASGSLAEAPIHASGLNARYEIDRSLFLEGDVSVRQGGFSMQGDQARYDAVSGEVSLNGGLVSRGDGFLLTGDEARYDTASGQFRLNTASFLLHQADMRGTAASLSRVADQQVVIDEGTLTTCAPGRNDWAIVASQIHLDRNEGFGTARHLRLEVMDVPVFYWPWASFPIDDRRKSGFLYPEFGTSNTGTGGYLALPYYFNLAPHYDATLTPQYIHGRGLFTELEGRYLGPYGESVLQLGYIGQDSDYDREYPGKDGERWALDFSTGASFGGGWTGYGDYSVVSDNDYLSDLNRSLDISQATHLRRRGGVSYRDSNQLFEAYLNGYQTIADYIAEPDKPYAQLPELLYGGRADLGLAAASVEAQYTHFYRDNDLLSGLDRANGQRLRLQPRLALPMRAIWGYAEPSATLDYTHYELVDYDFGGRIDDSRQIDRTVPVLEWDSGLYFDRRTELFEVPYNQTLEPRLYYAWADADDDQDEIPDFDSSLRSFSFDELFRRNRFSGGDRVGDANRLTLAVTSRFYDLNDGAERARFSLGQVYHYRDRRVTLDGEGAESRGESPLAGEAVLRPLANLDLRTSLLWDPRLRETEESRSQLVFHSGDYRYLASLGHTYSRDRFEQADIGGVVPVTDQLSLIGRWVYDSQLDRTAGSLAGIEYSSCCWSVQVVHQNYLTTDEKLDSRMLFQIQLKGLGGTGGASSRIADAIYGFDERQRRRYGH</sequence>
<name>A0ABU3VW76_9GAMM</name>
<evidence type="ECO:0000256" key="1">
    <source>
        <dbReference type="ARBA" id="ARBA00023237"/>
    </source>
</evidence>
<feature type="chain" id="PRO_5044920193" description="LPS-assembly protein LptD" evidence="2">
    <location>
        <begin position="22"/>
        <end position="776"/>
    </location>
</feature>
<dbReference type="InterPro" id="IPR045659">
    <property type="entry name" value="LptD_2"/>
</dbReference>
<gene>
    <name evidence="2" type="primary">lptD</name>
    <name evidence="5" type="ORF">RYS15_07500</name>
</gene>
<feature type="signal peptide" evidence="2">
    <location>
        <begin position="1"/>
        <end position="21"/>
    </location>
</feature>
<keyword evidence="2" id="KW-0732">Signal</keyword>
<comment type="subcellular location">
    <subcellularLocation>
        <location evidence="2">Cell outer membrane</location>
    </subcellularLocation>
</comment>
<organism evidence="5 6">
    <name type="scientific">Marinobacter xestospongiae</name>
    <dbReference type="NCBI Taxonomy" id="994319"/>
    <lineage>
        <taxon>Bacteria</taxon>
        <taxon>Pseudomonadati</taxon>
        <taxon>Pseudomonadota</taxon>
        <taxon>Gammaproteobacteria</taxon>
        <taxon>Pseudomonadales</taxon>
        <taxon>Marinobacteraceae</taxon>
        <taxon>Marinobacter</taxon>
    </lineage>
</organism>
<accession>A0ABU3VW76</accession>
<dbReference type="PANTHER" id="PTHR30189:SF1">
    <property type="entry name" value="LPS-ASSEMBLY PROTEIN LPTD"/>
    <property type="match status" value="1"/>
</dbReference>
<comment type="function">
    <text evidence="2">Together with LptE, is involved in the assembly of lipopolysaccharide (LPS) at the surface of the outer membrane.</text>
</comment>
<dbReference type="InterPro" id="IPR050218">
    <property type="entry name" value="LptD"/>
</dbReference>
<dbReference type="RefSeq" id="WP_316973418.1">
    <property type="nucleotide sequence ID" value="NZ_JAWIIJ010000004.1"/>
</dbReference>
<dbReference type="HAMAP" id="MF_01411">
    <property type="entry name" value="LPS_assembly_LptD"/>
    <property type="match status" value="1"/>
</dbReference>
<dbReference type="PANTHER" id="PTHR30189">
    <property type="entry name" value="LPS-ASSEMBLY PROTEIN"/>
    <property type="match status" value="1"/>
</dbReference>
<dbReference type="InterPro" id="IPR020889">
    <property type="entry name" value="LipoPS_assembly_LptD"/>
</dbReference>
<keyword evidence="2" id="KW-0472">Membrane</keyword>
<feature type="domain" description="LptD C-terminal" evidence="3">
    <location>
        <begin position="318"/>
        <end position="683"/>
    </location>
</feature>
<dbReference type="Pfam" id="PF04453">
    <property type="entry name" value="LptD"/>
    <property type="match status" value="1"/>
</dbReference>
<reference evidence="5 6" key="1">
    <citation type="submission" date="2023-10" db="EMBL/GenBank/DDBJ databases">
        <title>Characteristics and mechanism of a salt-tolerant marine origin heterotrophic nitrifying- aerobic denitrifying bacteria Marinobacter xestospongiae HN1.</title>
        <authorList>
            <person name="Qi R."/>
        </authorList>
    </citation>
    <scope>NUCLEOTIDE SEQUENCE [LARGE SCALE GENOMIC DNA]</scope>
    <source>
        <strain evidence="5 6">HN1</strain>
    </source>
</reference>
<comment type="caution">
    <text evidence="2">Lacks conserved residue(s) required for the propagation of feature annotation.</text>
</comment>
<feature type="domain" description="LPS-assembly protein LptD central" evidence="4">
    <location>
        <begin position="210"/>
        <end position="289"/>
    </location>
</feature>
<comment type="caution">
    <text evidence="5">The sequence shown here is derived from an EMBL/GenBank/DDBJ whole genome shotgun (WGS) entry which is preliminary data.</text>
</comment>
<keyword evidence="1 2" id="KW-0998">Cell outer membrane</keyword>
<evidence type="ECO:0000259" key="3">
    <source>
        <dbReference type="Pfam" id="PF04453"/>
    </source>
</evidence>
<evidence type="ECO:0000256" key="2">
    <source>
        <dbReference type="HAMAP-Rule" id="MF_01411"/>
    </source>
</evidence>
<evidence type="ECO:0000259" key="4">
    <source>
        <dbReference type="Pfam" id="PF19838"/>
    </source>
</evidence>
<evidence type="ECO:0000313" key="5">
    <source>
        <dbReference type="EMBL" id="MDV2078524.1"/>
    </source>
</evidence>
<keyword evidence="6" id="KW-1185">Reference proteome</keyword>
<comment type="similarity">
    <text evidence="2">Belongs to the LptD family.</text>
</comment>
<protein>
    <recommendedName>
        <fullName evidence="2">LPS-assembly protein LptD</fullName>
    </recommendedName>
</protein>